<reference evidence="4 5" key="1">
    <citation type="submission" date="2012-05" db="EMBL/GenBank/DDBJ databases">
        <authorList>
            <person name="Weinstock G."/>
            <person name="Sodergren E."/>
            <person name="Lobos E.A."/>
            <person name="Fulton L."/>
            <person name="Fulton R."/>
            <person name="Courtney L."/>
            <person name="Fronick C."/>
            <person name="O'Laughlin M."/>
            <person name="Godfrey J."/>
            <person name="Wilson R.M."/>
            <person name="Miner T."/>
            <person name="Farmer C."/>
            <person name="Delehaunty K."/>
            <person name="Cordes M."/>
            <person name="Minx P."/>
            <person name="Tomlinson C."/>
            <person name="Chen J."/>
            <person name="Wollam A."/>
            <person name="Pepin K.H."/>
            <person name="Bhonagiri V."/>
            <person name="Zhang X."/>
            <person name="Suruliraj S."/>
            <person name="Warren W."/>
            <person name="Mitreva M."/>
            <person name="Mardis E.R."/>
            <person name="Wilson R.K."/>
        </authorList>
    </citation>
    <scope>NUCLEOTIDE SEQUENCE [LARGE SCALE GENOMIC DNA]</scope>
    <source>
        <strain evidence="4 5">F0037</strain>
    </source>
</reference>
<dbReference type="GO" id="GO:0019288">
    <property type="term" value="P:isopentenyl diphosphate biosynthetic process, methylerythritol 4-phosphate pathway"/>
    <property type="evidence" value="ECO:0007669"/>
    <property type="project" value="UniProtKB-UniRule"/>
</dbReference>
<dbReference type="SUPFAM" id="SSF53448">
    <property type="entry name" value="Nucleotide-diphospho-sugar transferases"/>
    <property type="match status" value="1"/>
</dbReference>
<proteinExistence type="inferred from homology"/>
<dbReference type="NCBIfam" id="NF001186">
    <property type="entry name" value="PRK00155.2-3"/>
    <property type="match status" value="1"/>
</dbReference>
<dbReference type="RefSeq" id="WP_005468077.1">
    <property type="nucleotide sequence ID" value="NZ_KB291034.1"/>
</dbReference>
<keyword evidence="3" id="KW-0414">Isoprene biosynthesis</keyword>
<dbReference type="InterPro" id="IPR029044">
    <property type="entry name" value="Nucleotide-diphossugar_trans"/>
</dbReference>
<dbReference type="PANTHER" id="PTHR32125">
    <property type="entry name" value="2-C-METHYL-D-ERYTHRITOL 4-PHOSPHATE CYTIDYLYLTRANSFERASE, CHLOROPLASTIC"/>
    <property type="match status" value="1"/>
</dbReference>
<evidence type="ECO:0000256" key="2">
    <source>
        <dbReference type="ARBA" id="ARBA00022695"/>
    </source>
</evidence>
<feature type="site" description="Transition state stabilizer" evidence="3">
    <location>
        <position position="30"/>
    </location>
</feature>
<dbReference type="Pfam" id="PF01128">
    <property type="entry name" value="IspD"/>
    <property type="match status" value="1"/>
</dbReference>
<organism evidence="4 5">
    <name type="scientific">Porphyromonas catoniae F0037</name>
    <dbReference type="NCBI Taxonomy" id="1127696"/>
    <lineage>
        <taxon>Bacteria</taxon>
        <taxon>Pseudomonadati</taxon>
        <taxon>Bacteroidota</taxon>
        <taxon>Bacteroidia</taxon>
        <taxon>Bacteroidales</taxon>
        <taxon>Porphyromonadaceae</taxon>
        <taxon>Porphyromonas</taxon>
    </lineage>
</organism>
<dbReference type="Proteomes" id="UP000010408">
    <property type="component" value="Unassembled WGS sequence"/>
</dbReference>
<comment type="function">
    <text evidence="3">Catalyzes the formation of 4-diphosphocytidyl-2-C-methyl-D-erythritol from CTP and 2-C-methyl-D-erythritol 4-phosphate (MEP).</text>
</comment>
<dbReference type="FunFam" id="3.90.550.10:FF:000003">
    <property type="entry name" value="2-C-methyl-D-erythritol 4-phosphate cytidylyltransferase"/>
    <property type="match status" value="1"/>
</dbReference>
<dbReference type="NCBIfam" id="TIGR00453">
    <property type="entry name" value="ispD"/>
    <property type="match status" value="1"/>
</dbReference>
<dbReference type="PATRIC" id="fig|1127696.3.peg.97"/>
<dbReference type="EMBL" id="AMEQ01000003">
    <property type="protein sequence ID" value="EKY03223.1"/>
    <property type="molecule type" value="Genomic_DNA"/>
</dbReference>
<dbReference type="PANTHER" id="PTHR32125:SF4">
    <property type="entry name" value="2-C-METHYL-D-ERYTHRITOL 4-PHOSPHATE CYTIDYLYLTRANSFERASE, CHLOROPLASTIC"/>
    <property type="match status" value="1"/>
</dbReference>
<dbReference type="STRING" id="1127696.HMPREF9134_00115"/>
<dbReference type="EC" id="2.7.7.60" evidence="3"/>
<dbReference type="Gene3D" id="3.90.550.10">
    <property type="entry name" value="Spore Coat Polysaccharide Biosynthesis Protein SpsA, Chain A"/>
    <property type="match status" value="1"/>
</dbReference>
<evidence type="ECO:0000313" key="4">
    <source>
        <dbReference type="EMBL" id="EKY03223.1"/>
    </source>
</evidence>
<keyword evidence="1 3" id="KW-0808">Transferase</keyword>
<dbReference type="HAMAP" id="MF_00108">
    <property type="entry name" value="IspD"/>
    <property type="match status" value="1"/>
</dbReference>
<evidence type="ECO:0000256" key="3">
    <source>
        <dbReference type="HAMAP-Rule" id="MF_00108"/>
    </source>
</evidence>
<keyword evidence="2 3" id="KW-0548">Nucleotidyltransferase</keyword>
<feature type="site" description="Transition state stabilizer" evidence="3">
    <location>
        <position position="23"/>
    </location>
</feature>
<dbReference type="AlphaFoldDB" id="L1NIM8"/>
<dbReference type="UniPathway" id="UPA00056">
    <property type="reaction ID" value="UER00093"/>
</dbReference>
<sequence length="233" mass="25544">MTTRQEEQAPRYAIIVAGGKGLRMQTDLPKQFLPLRGRPVLMHTMECFRGLVDKVVLVLPSEQVHYWAGLCEEQDFDLPHTIALGGTTRFASARNGLAELPSSGLVAIHDGVRPFASPSLIEACFQMAERRGAAIPAIPLTDSLRIRIGDEVSQAVDRSAYVSVQTPQTFRLETIKRAYEAPFSPTFTDDASVYEASEQGTISLIPGEATNIKLTTPLDLKLAELLLNQDPLP</sequence>
<comment type="similarity">
    <text evidence="3">Belongs to the IspD/TarI cytidylyltransferase family. IspD subfamily.</text>
</comment>
<comment type="caution">
    <text evidence="4">The sequence shown here is derived from an EMBL/GenBank/DDBJ whole genome shotgun (WGS) entry which is preliminary data.</text>
</comment>
<dbReference type="CDD" id="cd02516">
    <property type="entry name" value="CDP-ME_synthetase"/>
    <property type="match status" value="1"/>
</dbReference>
<dbReference type="eggNOG" id="COG1211">
    <property type="taxonomic scope" value="Bacteria"/>
</dbReference>
<name>L1NIM8_9PORP</name>
<accession>L1NIM8</accession>
<dbReference type="InterPro" id="IPR034683">
    <property type="entry name" value="IspD/TarI"/>
</dbReference>
<evidence type="ECO:0000256" key="1">
    <source>
        <dbReference type="ARBA" id="ARBA00022679"/>
    </source>
</evidence>
<feature type="site" description="Positions MEP for the nucleophilic attack" evidence="3">
    <location>
        <position position="158"/>
    </location>
</feature>
<dbReference type="InterPro" id="IPR001228">
    <property type="entry name" value="IspD"/>
</dbReference>
<gene>
    <name evidence="3" type="primary">ispD</name>
    <name evidence="4" type="ORF">HMPREF9134_00115</name>
</gene>
<evidence type="ECO:0000313" key="5">
    <source>
        <dbReference type="Proteomes" id="UP000010408"/>
    </source>
</evidence>
<dbReference type="HOGENOM" id="CLU_061281_2_2_10"/>
<comment type="pathway">
    <text evidence="3">Isoprenoid biosynthesis; isopentenyl diphosphate biosynthesis via DXP pathway; isopentenyl diphosphate from 1-deoxy-D-xylulose 5-phosphate: step 2/6.</text>
</comment>
<comment type="catalytic activity">
    <reaction evidence="3">
        <text>2-C-methyl-D-erythritol 4-phosphate + CTP + H(+) = 4-CDP-2-C-methyl-D-erythritol + diphosphate</text>
        <dbReference type="Rhea" id="RHEA:13429"/>
        <dbReference type="ChEBI" id="CHEBI:15378"/>
        <dbReference type="ChEBI" id="CHEBI:33019"/>
        <dbReference type="ChEBI" id="CHEBI:37563"/>
        <dbReference type="ChEBI" id="CHEBI:57823"/>
        <dbReference type="ChEBI" id="CHEBI:58262"/>
        <dbReference type="EC" id="2.7.7.60"/>
    </reaction>
</comment>
<dbReference type="InterPro" id="IPR050088">
    <property type="entry name" value="IspD/TarI_cytidylyltransf_bact"/>
</dbReference>
<protein>
    <recommendedName>
        <fullName evidence="3">2-C-methyl-D-erythritol 4-phosphate cytidylyltransferase</fullName>
        <ecNumber evidence="3">2.7.7.60</ecNumber>
    </recommendedName>
    <alternativeName>
        <fullName evidence="3">4-diphosphocytidyl-2C-methyl-D-erythritol synthase</fullName>
    </alternativeName>
    <alternativeName>
        <fullName evidence="3">MEP cytidylyltransferase</fullName>
        <shortName evidence="3">MCT</shortName>
    </alternativeName>
</protein>
<feature type="site" description="Positions MEP for the nucleophilic attack" evidence="3">
    <location>
        <position position="213"/>
    </location>
</feature>
<dbReference type="GO" id="GO:0050518">
    <property type="term" value="F:2-C-methyl-D-erythritol 4-phosphate cytidylyltransferase activity"/>
    <property type="evidence" value="ECO:0007669"/>
    <property type="project" value="UniProtKB-UniRule"/>
</dbReference>